<gene>
    <name evidence="1" type="ORF">CPJ18_11155</name>
</gene>
<evidence type="ECO:0000313" key="1">
    <source>
        <dbReference type="EMBL" id="POO51120.1"/>
    </source>
</evidence>
<proteinExistence type="predicted"/>
<dbReference type="Proteomes" id="UP000237447">
    <property type="component" value="Unassembled WGS sequence"/>
</dbReference>
<reference evidence="1 2" key="1">
    <citation type="journal article" date="2018" name="Syst. Appl. Microbiol.">
        <title>Agrobacterium rosae sp. nov., isolated from galls on different agricultural crops.</title>
        <authorList>
            <person name="Kuzmanovic N."/>
            <person name="Pulawska J."/>
            <person name="Smalla K."/>
            <person name="Nesme X."/>
        </authorList>
    </citation>
    <scope>NUCLEOTIDE SEQUENCE [LARGE SCALE GENOMIC DNA]</scope>
    <source>
        <strain evidence="1 2">NCPPB 1650</strain>
    </source>
</reference>
<comment type="caution">
    <text evidence="1">The sequence shown here is derived from an EMBL/GenBank/DDBJ whole genome shotgun (WGS) entry which is preliminary data.</text>
</comment>
<dbReference type="AlphaFoldDB" id="A0AAE5RXD0"/>
<sequence>MWFGILVVNACRRFALFPSLYIGGQMLSPSQHLAVMDRASALCSLYCVDITKPKPLFKRWDNFTAALNSVLI</sequence>
<organism evidence="1 2">
    <name type="scientific">Agrobacterium rosae</name>
    <dbReference type="NCBI Taxonomy" id="1972867"/>
    <lineage>
        <taxon>Bacteria</taxon>
        <taxon>Pseudomonadati</taxon>
        <taxon>Pseudomonadota</taxon>
        <taxon>Alphaproteobacteria</taxon>
        <taxon>Hyphomicrobiales</taxon>
        <taxon>Rhizobiaceae</taxon>
        <taxon>Rhizobium/Agrobacterium group</taxon>
        <taxon>Agrobacterium</taxon>
    </lineage>
</organism>
<name>A0AAE5RXD0_9HYPH</name>
<evidence type="ECO:0000313" key="2">
    <source>
        <dbReference type="Proteomes" id="UP000237447"/>
    </source>
</evidence>
<dbReference type="EMBL" id="NXEJ01000006">
    <property type="protein sequence ID" value="POO51120.1"/>
    <property type="molecule type" value="Genomic_DNA"/>
</dbReference>
<protein>
    <submittedName>
        <fullName evidence="1">Uncharacterized protein</fullName>
    </submittedName>
</protein>
<accession>A0AAE5RXD0</accession>